<evidence type="ECO:0000313" key="3">
    <source>
        <dbReference type="Proteomes" id="UP000265520"/>
    </source>
</evidence>
<feature type="compositionally biased region" description="Basic residues" evidence="1">
    <location>
        <begin position="19"/>
        <end position="35"/>
    </location>
</feature>
<keyword evidence="3" id="KW-1185">Reference proteome</keyword>
<reference evidence="2 3" key="1">
    <citation type="journal article" date="2018" name="Front. Plant Sci.">
        <title>Red Clover (Trifolium pratense) and Zigzag Clover (T. medium) - A Picture of Genomic Similarities and Differences.</title>
        <authorList>
            <person name="Dluhosova J."/>
            <person name="Istvanek J."/>
            <person name="Nedelnik J."/>
            <person name="Repkova J."/>
        </authorList>
    </citation>
    <scope>NUCLEOTIDE SEQUENCE [LARGE SCALE GENOMIC DNA]</scope>
    <source>
        <strain evidence="3">cv. 10/8</strain>
        <tissue evidence="2">Leaf</tissue>
    </source>
</reference>
<feature type="compositionally biased region" description="Basic and acidic residues" evidence="1">
    <location>
        <begin position="45"/>
        <end position="54"/>
    </location>
</feature>
<feature type="region of interest" description="Disordered" evidence="1">
    <location>
        <begin position="1"/>
        <end position="54"/>
    </location>
</feature>
<evidence type="ECO:0000313" key="2">
    <source>
        <dbReference type="EMBL" id="MCI36677.1"/>
    </source>
</evidence>
<sequence length="71" mass="7826">MAAGRRPAGDRHGGEAAAARRKLGFTAVIRRKSKNTKNSGWSSSLREREESNRGEKRVKILLQMIFSEGVG</sequence>
<dbReference type="AlphaFoldDB" id="A0A392RKA0"/>
<name>A0A392RKA0_9FABA</name>
<dbReference type="Proteomes" id="UP000265520">
    <property type="component" value="Unassembled WGS sequence"/>
</dbReference>
<dbReference type="EMBL" id="LXQA010236299">
    <property type="protein sequence ID" value="MCI36677.1"/>
    <property type="molecule type" value="Genomic_DNA"/>
</dbReference>
<proteinExistence type="predicted"/>
<organism evidence="2 3">
    <name type="scientific">Trifolium medium</name>
    <dbReference type="NCBI Taxonomy" id="97028"/>
    <lineage>
        <taxon>Eukaryota</taxon>
        <taxon>Viridiplantae</taxon>
        <taxon>Streptophyta</taxon>
        <taxon>Embryophyta</taxon>
        <taxon>Tracheophyta</taxon>
        <taxon>Spermatophyta</taxon>
        <taxon>Magnoliopsida</taxon>
        <taxon>eudicotyledons</taxon>
        <taxon>Gunneridae</taxon>
        <taxon>Pentapetalae</taxon>
        <taxon>rosids</taxon>
        <taxon>fabids</taxon>
        <taxon>Fabales</taxon>
        <taxon>Fabaceae</taxon>
        <taxon>Papilionoideae</taxon>
        <taxon>50 kb inversion clade</taxon>
        <taxon>NPAAA clade</taxon>
        <taxon>Hologalegina</taxon>
        <taxon>IRL clade</taxon>
        <taxon>Trifolieae</taxon>
        <taxon>Trifolium</taxon>
    </lineage>
</organism>
<feature type="non-terminal residue" evidence="2">
    <location>
        <position position="71"/>
    </location>
</feature>
<evidence type="ECO:0000256" key="1">
    <source>
        <dbReference type="SAM" id="MobiDB-lite"/>
    </source>
</evidence>
<comment type="caution">
    <text evidence="2">The sequence shown here is derived from an EMBL/GenBank/DDBJ whole genome shotgun (WGS) entry which is preliminary data.</text>
</comment>
<accession>A0A392RKA0</accession>
<protein>
    <submittedName>
        <fullName evidence="2">Uncharacterized protein</fullName>
    </submittedName>
</protein>